<accession>A0ABS4BWX8</accession>
<reference evidence="3 4" key="1">
    <citation type="submission" date="2021-04" db="EMBL/GenBank/DDBJ databases">
        <title>Mariniflexile gromovii gen. nov., sp. nov., a gliding bacterium isolated from the sea urchin Strongylocentrotus intermedius.</title>
        <authorList>
            <person name="Ko S."/>
            <person name="Le V."/>
            <person name="Ahn C.-Y."/>
            <person name="Oh H.-M."/>
        </authorList>
    </citation>
    <scope>NUCLEOTIDE SEQUENCE [LARGE SCALE GENOMIC DNA]</scope>
    <source>
        <strain evidence="3 4">KCTC 12570</strain>
    </source>
</reference>
<dbReference type="RefSeq" id="WP_209655433.1">
    <property type="nucleotide sequence ID" value="NZ_JAGJCB010000011.1"/>
</dbReference>
<keyword evidence="4" id="KW-1185">Reference proteome</keyword>
<evidence type="ECO:0000259" key="2">
    <source>
        <dbReference type="Pfam" id="PF13439"/>
    </source>
</evidence>
<dbReference type="SUPFAM" id="SSF53756">
    <property type="entry name" value="UDP-Glycosyltransferase/glycogen phosphorylase"/>
    <property type="match status" value="1"/>
</dbReference>
<sequence length="356" mass="40435">MKVLQLIDSLETGGAERVAVNIANALATKIEGSYLCTTRVEGLLKDSIDGKVHFLFLNKQSTWHLKSILKFNAYVKKEEIQIIHAHASSFFLASIIRVFNKRVKIVWHDHYGNSMFLQNRKFKVLRLFSVYFNHIFSVNKQLEQWAKVNLKAKSVCFLPNFAVINNEPSKTNLFGEAGKRIICLANLREQKDHHNLLNAFKTVVENHGDWSLHLVGKDFNDPYSESIKSFIINNKLEKHVFIYGSQPDTFHILSQCNLAILSSKSEGLPLALLEYGLAKLPVIATQVGECTEVIDNYGLLVPPENSKELSKAIIQCVEDEELRNVNAMSYHAHIQNTYSETAQVKTILKVYNTICN</sequence>
<dbReference type="InterPro" id="IPR001296">
    <property type="entry name" value="Glyco_trans_1"/>
</dbReference>
<evidence type="ECO:0000259" key="1">
    <source>
        <dbReference type="Pfam" id="PF00534"/>
    </source>
</evidence>
<dbReference type="EMBL" id="JAGJCB010000011">
    <property type="protein sequence ID" value="MBP0904540.1"/>
    <property type="molecule type" value="Genomic_DNA"/>
</dbReference>
<gene>
    <name evidence="3" type="ORF">J8H85_11935</name>
</gene>
<evidence type="ECO:0000313" key="3">
    <source>
        <dbReference type="EMBL" id="MBP0904540.1"/>
    </source>
</evidence>
<evidence type="ECO:0000313" key="4">
    <source>
        <dbReference type="Proteomes" id="UP000670776"/>
    </source>
</evidence>
<name>A0ABS4BWX8_9FLAO</name>
<feature type="domain" description="Glycosyltransferase subfamily 4-like N-terminal" evidence="2">
    <location>
        <begin position="13"/>
        <end position="148"/>
    </location>
</feature>
<dbReference type="Gene3D" id="3.40.50.2000">
    <property type="entry name" value="Glycogen Phosphorylase B"/>
    <property type="match status" value="2"/>
</dbReference>
<comment type="caution">
    <text evidence="3">The sequence shown here is derived from an EMBL/GenBank/DDBJ whole genome shotgun (WGS) entry which is preliminary data.</text>
</comment>
<dbReference type="Pfam" id="PF00534">
    <property type="entry name" value="Glycos_transf_1"/>
    <property type="match status" value="1"/>
</dbReference>
<dbReference type="Proteomes" id="UP000670776">
    <property type="component" value="Unassembled WGS sequence"/>
</dbReference>
<dbReference type="PANTHER" id="PTHR12526:SF630">
    <property type="entry name" value="GLYCOSYLTRANSFERASE"/>
    <property type="match status" value="1"/>
</dbReference>
<dbReference type="PANTHER" id="PTHR12526">
    <property type="entry name" value="GLYCOSYLTRANSFERASE"/>
    <property type="match status" value="1"/>
</dbReference>
<dbReference type="InterPro" id="IPR028098">
    <property type="entry name" value="Glyco_trans_4-like_N"/>
</dbReference>
<proteinExistence type="predicted"/>
<protein>
    <submittedName>
        <fullName evidence="3">Glycosyltransferase</fullName>
    </submittedName>
</protein>
<dbReference type="Pfam" id="PF13439">
    <property type="entry name" value="Glyco_transf_4"/>
    <property type="match status" value="1"/>
</dbReference>
<organism evidence="3 4">
    <name type="scientific">Mariniflexile gromovii</name>
    <dbReference type="NCBI Taxonomy" id="362523"/>
    <lineage>
        <taxon>Bacteria</taxon>
        <taxon>Pseudomonadati</taxon>
        <taxon>Bacteroidota</taxon>
        <taxon>Flavobacteriia</taxon>
        <taxon>Flavobacteriales</taxon>
        <taxon>Flavobacteriaceae</taxon>
        <taxon>Mariniflexile</taxon>
    </lineage>
</organism>
<feature type="domain" description="Glycosyl transferase family 1" evidence="1">
    <location>
        <begin position="172"/>
        <end position="324"/>
    </location>
</feature>
<dbReference type="CDD" id="cd03811">
    <property type="entry name" value="GT4_GT28_WabH-like"/>
    <property type="match status" value="1"/>
</dbReference>